<keyword evidence="1" id="KW-0808">Transferase</keyword>
<sequence length="211" mass="23385">MGYFAPMKAPEVLIRPATPADAAACLAIYRPYIEDTAITFEADVPSVAEFAARIERCLATYPWLVCVVDGQVAGYAYAAPYNERAAYQWAALCSIYLHDAFHGKGIARPLYAALFDLLRVQGFRSLFALITLPNDPSVRLHERLGFLPFTVFEHIGYKLGAWQRVGWWRLDLADFPADPPLPLPFPELDSADVGLILAAAIIKTEVALGRR</sequence>
<evidence type="ECO:0000313" key="5">
    <source>
        <dbReference type="Proteomes" id="UP001501725"/>
    </source>
</evidence>
<dbReference type="Proteomes" id="UP001501725">
    <property type="component" value="Unassembled WGS sequence"/>
</dbReference>
<feature type="domain" description="N-acetyltransferase" evidence="3">
    <location>
        <begin position="12"/>
        <end position="182"/>
    </location>
</feature>
<keyword evidence="2" id="KW-0012">Acyltransferase</keyword>
<dbReference type="InterPro" id="IPR000182">
    <property type="entry name" value="GNAT_dom"/>
</dbReference>
<evidence type="ECO:0000256" key="1">
    <source>
        <dbReference type="ARBA" id="ARBA00022679"/>
    </source>
</evidence>
<dbReference type="InterPro" id="IPR016181">
    <property type="entry name" value="Acyl_CoA_acyltransferase"/>
</dbReference>
<accession>A0ABP8GJW2</accession>
<dbReference type="EMBL" id="BAABGY010000006">
    <property type="protein sequence ID" value="GAA4325725.1"/>
    <property type="molecule type" value="Genomic_DNA"/>
</dbReference>
<evidence type="ECO:0000313" key="4">
    <source>
        <dbReference type="EMBL" id="GAA4325725.1"/>
    </source>
</evidence>
<dbReference type="Gene3D" id="3.40.630.30">
    <property type="match status" value="1"/>
</dbReference>
<dbReference type="Pfam" id="PF13420">
    <property type="entry name" value="Acetyltransf_4"/>
    <property type="match status" value="1"/>
</dbReference>
<evidence type="ECO:0000256" key="2">
    <source>
        <dbReference type="ARBA" id="ARBA00023315"/>
    </source>
</evidence>
<keyword evidence="5" id="KW-1185">Reference proteome</keyword>
<dbReference type="PANTHER" id="PTHR43072">
    <property type="entry name" value="N-ACETYLTRANSFERASE"/>
    <property type="match status" value="1"/>
</dbReference>
<dbReference type="CDD" id="cd04301">
    <property type="entry name" value="NAT_SF"/>
    <property type="match status" value="1"/>
</dbReference>
<evidence type="ECO:0000259" key="3">
    <source>
        <dbReference type="PROSITE" id="PS51186"/>
    </source>
</evidence>
<gene>
    <name evidence="4" type="ORF">GCM10023184_13890</name>
</gene>
<comment type="caution">
    <text evidence="4">The sequence shown here is derived from an EMBL/GenBank/DDBJ whole genome shotgun (WGS) entry which is preliminary data.</text>
</comment>
<name>A0ABP8GJW2_9BACT</name>
<dbReference type="PANTHER" id="PTHR43072:SF23">
    <property type="entry name" value="UPF0039 PROTEIN C11D3.02C"/>
    <property type="match status" value="1"/>
</dbReference>
<protein>
    <submittedName>
        <fullName evidence="4">GNAT family N-acetyltransferase</fullName>
    </submittedName>
</protein>
<dbReference type="SUPFAM" id="SSF55729">
    <property type="entry name" value="Acyl-CoA N-acyltransferases (Nat)"/>
    <property type="match status" value="1"/>
</dbReference>
<reference evidence="5" key="1">
    <citation type="journal article" date="2019" name="Int. J. Syst. Evol. Microbiol.">
        <title>The Global Catalogue of Microorganisms (GCM) 10K type strain sequencing project: providing services to taxonomists for standard genome sequencing and annotation.</title>
        <authorList>
            <consortium name="The Broad Institute Genomics Platform"/>
            <consortium name="The Broad Institute Genome Sequencing Center for Infectious Disease"/>
            <person name="Wu L."/>
            <person name="Ma J."/>
        </authorList>
    </citation>
    <scope>NUCLEOTIDE SEQUENCE [LARGE SCALE GENOMIC DNA]</scope>
    <source>
        <strain evidence="5">JCM 17919</strain>
    </source>
</reference>
<proteinExistence type="predicted"/>
<organism evidence="4 5">
    <name type="scientific">Flaviaesturariibacter amylovorans</name>
    <dbReference type="NCBI Taxonomy" id="1084520"/>
    <lineage>
        <taxon>Bacteria</taxon>
        <taxon>Pseudomonadati</taxon>
        <taxon>Bacteroidota</taxon>
        <taxon>Chitinophagia</taxon>
        <taxon>Chitinophagales</taxon>
        <taxon>Chitinophagaceae</taxon>
        <taxon>Flaviaestuariibacter</taxon>
    </lineage>
</organism>
<dbReference type="PROSITE" id="PS51186">
    <property type="entry name" value="GNAT"/>
    <property type="match status" value="1"/>
</dbReference>